<protein>
    <submittedName>
        <fullName evidence="1">Uncharacterized protein</fullName>
    </submittedName>
</protein>
<dbReference type="AlphaFoldDB" id="A0A498HLY9"/>
<dbReference type="Proteomes" id="UP000290289">
    <property type="component" value="Chromosome 16"/>
</dbReference>
<sequence length="261" mass="29856">LEGIFWEGKKKRELIFSCHCNNIYKTLLVKKTRERKKTKQKMGKQSSLFSFCNMFKACFSSGSRDDTYYSDDGGVYIRRRICPSDEDRGGWTAEPGIDGKATAFISSSDYALTVLFLGTHTRTSQWVTHHEIAVARYWLNFGVPMEPEVSELPKGLVLGRDENINIRITPLDDKTKQKMGKQYSLFSFCNIFKACFSSDKRDDVYSDDGGVYVGRRICPSDEDRGRWTAEPGIDRKATAFISRFYESRVSDPEYQALANNI</sequence>
<comment type="caution">
    <text evidence="1">The sequence shown here is derived from an EMBL/GenBank/DDBJ whole genome shotgun (WGS) entry which is preliminary data.</text>
</comment>
<feature type="non-terminal residue" evidence="1">
    <location>
        <position position="1"/>
    </location>
</feature>
<gene>
    <name evidence="1" type="ORF">DVH24_025241</name>
</gene>
<accession>A0A498HLY9</accession>
<evidence type="ECO:0000313" key="1">
    <source>
        <dbReference type="EMBL" id="RXH71740.1"/>
    </source>
</evidence>
<evidence type="ECO:0000313" key="2">
    <source>
        <dbReference type="Proteomes" id="UP000290289"/>
    </source>
</evidence>
<dbReference type="PANTHER" id="PTHR33511">
    <property type="entry name" value="OS06G0632400 PROTEIN"/>
    <property type="match status" value="1"/>
</dbReference>
<keyword evidence="2" id="KW-1185">Reference proteome</keyword>
<name>A0A498HLY9_MALDO</name>
<organism evidence="1 2">
    <name type="scientific">Malus domestica</name>
    <name type="common">Apple</name>
    <name type="synonym">Pyrus malus</name>
    <dbReference type="NCBI Taxonomy" id="3750"/>
    <lineage>
        <taxon>Eukaryota</taxon>
        <taxon>Viridiplantae</taxon>
        <taxon>Streptophyta</taxon>
        <taxon>Embryophyta</taxon>
        <taxon>Tracheophyta</taxon>
        <taxon>Spermatophyta</taxon>
        <taxon>Magnoliopsida</taxon>
        <taxon>eudicotyledons</taxon>
        <taxon>Gunneridae</taxon>
        <taxon>Pentapetalae</taxon>
        <taxon>rosids</taxon>
        <taxon>fabids</taxon>
        <taxon>Rosales</taxon>
        <taxon>Rosaceae</taxon>
        <taxon>Amygdaloideae</taxon>
        <taxon>Maleae</taxon>
        <taxon>Malus</taxon>
    </lineage>
</organism>
<dbReference type="EMBL" id="RDQH01000342">
    <property type="protein sequence ID" value="RXH71740.1"/>
    <property type="molecule type" value="Genomic_DNA"/>
</dbReference>
<reference evidence="1 2" key="1">
    <citation type="submission" date="2018-10" db="EMBL/GenBank/DDBJ databases">
        <title>A high-quality apple genome assembly.</title>
        <authorList>
            <person name="Hu J."/>
        </authorList>
    </citation>
    <scope>NUCLEOTIDE SEQUENCE [LARGE SCALE GENOMIC DNA]</scope>
    <source>
        <strain evidence="2">cv. HFTH1</strain>
        <tissue evidence="1">Young leaf</tissue>
    </source>
</reference>
<proteinExistence type="predicted"/>